<evidence type="ECO:0000259" key="1">
    <source>
        <dbReference type="Pfam" id="PF03551"/>
    </source>
</evidence>
<organism evidence="3 4">
    <name type="scientific">Methanobacterium bryantii</name>
    <dbReference type="NCBI Taxonomy" id="2161"/>
    <lineage>
        <taxon>Archaea</taxon>
        <taxon>Methanobacteriati</taxon>
        <taxon>Methanobacteriota</taxon>
        <taxon>Methanomada group</taxon>
        <taxon>Methanobacteria</taxon>
        <taxon>Methanobacteriales</taxon>
        <taxon>Methanobacteriaceae</taxon>
        <taxon>Methanobacterium</taxon>
    </lineage>
</organism>
<evidence type="ECO:0008006" key="5">
    <source>
        <dbReference type="Google" id="ProtNLM"/>
    </source>
</evidence>
<accession>A0A2A2H994</accession>
<gene>
    <name evidence="3" type="ORF">ASJ80_14165</name>
</gene>
<dbReference type="InterPro" id="IPR036388">
    <property type="entry name" value="WH-like_DNA-bd_sf"/>
</dbReference>
<feature type="domain" description="Transcription regulator PadR C-terminal" evidence="2">
    <location>
        <begin position="95"/>
        <end position="183"/>
    </location>
</feature>
<protein>
    <recommendedName>
        <fullName evidence="5">PadR family transcriptional regulator</fullName>
    </recommendedName>
</protein>
<evidence type="ECO:0000313" key="4">
    <source>
        <dbReference type="Proteomes" id="UP000217784"/>
    </source>
</evidence>
<comment type="caution">
    <text evidence="3">The sequence shown here is derived from an EMBL/GenBank/DDBJ whole genome shotgun (WGS) entry which is preliminary data.</text>
</comment>
<reference evidence="3 4" key="1">
    <citation type="journal article" date="2017" name="BMC Genomics">
        <title>Genomic analysis of methanogenic archaea reveals a shift towards energy conservation.</title>
        <authorList>
            <person name="Gilmore S.P."/>
            <person name="Henske J.K."/>
            <person name="Sexton J.A."/>
            <person name="Solomon K.V."/>
            <person name="Seppala S."/>
            <person name="Yoo J.I."/>
            <person name="Huyett L.M."/>
            <person name="Pressman A."/>
            <person name="Cogan J.Z."/>
            <person name="Kivenson V."/>
            <person name="Peng X."/>
            <person name="Tan Y."/>
            <person name="Valentine D.L."/>
            <person name="O'Malley M.A."/>
        </authorList>
    </citation>
    <scope>NUCLEOTIDE SEQUENCE [LARGE SCALE GENOMIC DNA]</scope>
    <source>
        <strain evidence="3 4">M.o.H.</strain>
    </source>
</reference>
<dbReference type="Pfam" id="PF03551">
    <property type="entry name" value="PadR"/>
    <property type="match status" value="1"/>
</dbReference>
<dbReference type="InterPro" id="IPR005149">
    <property type="entry name" value="Tscrpt_reg_PadR_N"/>
</dbReference>
<dbReference type="Gene3D" id="6.10.140.190">
    <property type="match status" value="1"/>
</dbReference>
<dbReference type="PANTHER" id="PTHR43252">
    <property type="entry name" value="TRANSCRIPTIONAL REGULATOR YQJI"/>
    <property type="match status" value="1"/>
</dbReference>
<dbReference type="InterPro" id="IPR018309">
    <property type="entry name" value="Tscrpt_reg_PadR_C"/>
</dbReference>
<proteinExistence type="predicted"/>
<keyword evidence="4" id="KW-1185">Reference proteome</keyword>
<dbReference type="RefSeq" id="WP_069583442.1">
    <property type="nucleotide sequence ID" value="NZ_LMVM01000001.1"/>
</dbReference>
<dbReference type="PANTHER" id="PTHR43252:SF4">
    <property type="entry name" value="TRANSCRIPTIONAL REGULATORY PROTEIN"/>
    <property type="match status" value="1"/>
</dbReference>
<dbReference type="AlphaFoldDB" id="A0A2A2H994"/>
<name>A0A2A2H994_METBR</name>
<dbReference type="EMBL" id="LMVM01000001">
    <property type="protein sequence ID" value="PAV05989.1"/>
    <property type="molecule type" value="Genomic_DNA"/>
</dbReference>
<dbReference type="Gene3D" id="1.10.10.10">
    <property type="entry name" value="Winged helix-like DNA-binding domain superfamily/Winged helix DNA-binding domain"/>
    <property type="match status" value="1"/>
</dbReference>
<evidence type="ECO:0000259" key="2">
    <source>
        <dbReference type="Pfam" id="PF10400"/>
    </source>
</evidence>
<dbReference type="SUPFAM" id="SSF46785">
    <property type="entry name" value="Winged helix' DNA-binding domain"/>
    <property type="match status" value="1"/>
</dbReference>
<dbReference type="OrthoDB" id="373131at2157"/>
<dbReference type="Proteomes" id="UP000217784">
    <property type="component" value="Unassembled WGS sequence"/>
</dbReference>
<evidence type="ECO:0000313" key="3">
    <source>
        <dbReference type="EMBL" id="PAV05989.1"/>
    </source>
</evidence>
<dbReference type="InterPro" id="IPR036390">
    <property type="entry name" value="WH_DNA-bd_sf"/>
</dbReference>
<sequence>MSLSHAILGLLTYRPMSGYGLKKIFDKSISHVWAASLSQIYRELSALEKKRYVKSTIKKQEDRPDKKIYNITEDGKNAFQEWLKDFSGTFSSTKRDEFMLKIFFGSKLEKEQLITEFNQFILQKKEYLKSLKEIEKNFGRYRHEFTVDIPEKEEIFWNFTIKRGIMNLETAIKWAEGCIVELEKIKD</sequence>
<feature type="domain" description="Transcription regulator PadR N-terminal" evidence="1">
    <location>
        <begin position="7"/>
        <end position="81"/>
    </location>
</feature>
<dbReference type="Pfam" id="PF10400">
    <property type="entry name" value="Vir_act_alpha_C"/>
    <property type="match status" value="1"/>
</dbReference>